<dbReference type="HAMAP" id="MF_00434">
    <property type="entry name" value="Pterin_4_alpha"/>
    <property type="match status" value="1"/>
</dbReference>
<dbReference type="CDD" id="cd00913">
    <property type="entry name" value="PCD_DCoH_subfamily_a"/>
    <property type="match status" value="1"/>
</dbReference>
<keyword evidence="3 4" id="KW-0456">Lyase</keyword>
<dbReference type="Pfam" id="PF01329">
    <property type="entry name" value="Pterin_4a"/>
    <property type="match status" value="1"/>
</dbReference>
<dbReference type="SUPFAM" id="SSF55248">
    <property type="entry name" value="PCD-like"/>
    <property type="match status" value="1"/>
</dbReference>
<dbReference type="OrthoDB" id="5294615at2"/>
<dbReference type="PANTHER" id="PTHR12599:SF0">
    <property type="entry name" value="PTERIN-4-ALPHA-CARBINOLAMINE DEHYDRATASE"/>
    <property type="match status" value="1"/>
</dbReference>
<organism evidence="5 6">
    <name type="scientific">Mariprofundus micogutta</name>
    <dbReference type="NCBI Taxonomy" id="1921010"/>
    <lineage>
        <taxon>Bacteria</taxon>
        <taxon>Pseudomonadati</taxon>
        <taxon>Pseudomonadota</taxon>
        <taxon>Candidatius Mariprofundia</taxon>
        <taxon>Mariprofundales</taxon>
        <taxon>Mariprofundaceae</taxon>
        <taxon>Mariprofundus</taxon>
    </lineage>
</organism>
<dbReference type="Gene3D" id="3.30.1360.20">
    <property type="entry name" value="Transcriptional coactivator/pterin dehydratase"/>
    <property type="match status" value="1"/>
</dbReference>
<dbReference type="InterPro" id="IPR036428">
    <property type="entry name" value="PCD_sf"/>
</dbReference>
<reference evidence="5 6" key="1">
    <citation type="journal article" date="2017" name="Arch. Microbiol.">
        <title>Mariprofundus micogutta sp. nov., a novel iron-oxidizing zetaproteobacterium isolated from a deep-sea hydrothermal field at the Bayonnaise knoll of the Izu-Ogasawara arc, and a description of Mariprofundales ord. nov. and Zetaproteobacteria classis nov.</title>
        <authorList>
            <person name="Makita H."/>
            <person name="Tanaka E."/>
            <person name="Mitsunobu S."/>
            <person name="Miyazaki M."/>
            <person name="Nunoura T."/>
            <person name="Uematsu K."/>
            <person name="Takaki Y."/>
            <person name="Nishi S."/>
            <person name="Shimamura S."/>
            <person name="Takai K."/>
        </authorList>
    </citation>
    <scope>NUCLEOTIDE SEQUENCE [LARGE SCALE GENOMIC DNA]</scope>
    <source>
        <strain evidence="5 6">ET2</strain>
    </source>
</reference>
<keyword evidence="6" id="KW-1185">Reference proteome</keyword>
<dbReference type="InterPro" id="IPR001533">
    <property type="entry name" value="Pterin_deHydtase"/>
</dbReference>
<protein>
    <recommendedName>
        <fullName evidence="4">Putative pterin-4-alpha-carbinolamine dehydratase</fullName>
        <shortName evidence="4">PHS</shortName>
        <ecNumber evidence="4">4.2.1.96</ecNumber>
    </recommendedName>
    <alternativeName>
        <fullName evidence="4">4-alpha-hydroxy-tetrahydropterin dehydratase</fullName>
    </alternativeName>
    <alternativeName>
        <fullName evidence="4">Pterin carbinolamine dehydratase</fullName>
        <shortName evidence="4">PCD</shortName>
    </alternativeName>
</protein>
<comment type="caution">
    <text evidence="5">The sequence shown here is derived from an EMBL/GenBank/DDBJ whole genome shotgun (WGS) entry which is preliminary data.</text>
</comment>
<dbReference type="AlphaFoldDB" id="A0A1L8CQS5"/>
<proteinExistence type="inferred from homology"/>
<dbReference type="Proteomes" id="UP000231632">
    <property type="component" value="Unassembled WGS sequence"/>
</dbReference>
<evidence type="ECO:0000256" key="3">
    <source>
        <dbReference type="ARBA" id="ARBA00023239"/>
    </source>
</evidence>
<dbReference type="EC" id="4.2.1.96" evidence="4"/>
<dbReference type="EMBL" id="BDFD01000024">
    <property type="protein sequence ID" value="GAV21247.1"/>
    <property type="molecule type" value="Genomic_DNA"/>
</dbReference>
<dbReference type="STRING" id="1921010.MMIC_P2229"/>
<dbReference type="GO" id="GO:0008124">
    <property type="term" value="F:4-alpha-hydroxytetrahydrobiopterin dehydratase activity"/>
    <property type="evidence" value="ECO:0007669"/>
    <property type="project" value="UniProtKB-UniRule"/>
</dbReference>
<evidence type="ECO:0000256" key="2">
    <source>
        <dbReference type="ARBA" id="ARBA00006472"/>
    </source>
</evidence>
<evidence type="ECO:0000256" key="1">
    <source>
        <dbReference type="ARBA" id="ARBA00001554"/>
    </source>
</evidence>
<comment type="similarity">
    <text evidence="2 4">Belongs to the pterin-4-alpha-carbinolamine dehydratase family.</text>
</comment>
<sequence>MTSDLHRKTCVPCQGGIAPMSREQAEVMMAQVPGWQLSENAGLIRRSFTFKNFMAAQQFATEVGNLSETENHHPDISYGWAYCTVTFYTHKIGGLHDNDFIMAAKVNCLK</sequence>
<accession>A0A1L8CQS5</accession>
<gene>
    <name evidence="5" type="ORF">MMIC_P2229</name>
</gene>
<dbReference type="PANTHER" id="PTHR12599">
    <property type="entry name" value="PTERIN-4-ALPHA-CARBINOLAMINE DEHYDRATASE"/>
    <property type="match status" value="1"/>
</dbReference>
<dbReference type="RefSeq" id="WP_072660546.1">
    <property type="nucleotide sequence ID" value="NZ_BDFD01000024.1"/>
</dbReference>
<evidence type="ECO:0000313" key="5">
    <source>
        <dbReference type="EMBL" id="GAV21247.1"/>
    </source>
</evidence>
<dbReference type="GO" id="GO:0006729">
    <property type="term" value="P:tetrahydrobiopterin biosynthetic process"/>
    <property type="evidence" value="ECO:0007669"/>
    <property type="project" value="InterPro"/>
</dbReference>
<name>A0A1L8CQS5_9PROT</name>
<comment type="catalytic activity">
    <reaction evidence="1 4">
        <text>(4aS,6R)-4a-hydroxy-L-erythro-5,6,7,8-tetrahydrobiopterin = (6R)-L-erythro-6,7-dihydrobiopterin + H2O</text>
        <dbReference type="Rhea" id="RHEA:11920"/>
        <dbReference type="ChEBI" id="CHEBI:15377"/>
        <dbReference type="ChEBI" id="CHEBI:15642"/>
        <dbReference type="ChEBI" id="CHEBI:43120"/>
        <dbReference type="EC" id="4.2.1.96"/>
    </reaction>
</comment>
<evidence type="ECO:0000256" key="4">
    <source>
        <dbReference type="HAMAP-Rule" id="MF_00434"/>
    </source>
</evidence>
<evidence type="ECO:0000313" key="6">
    <source>
        <dbReference type="Proteomes" id="UP000231632"/>
    </source>
</evidence>